<name>A0ABT8F2Q6_9BACT</name>
<evidence type="ECO:0000313" key="1">
    <source>
        <dbReference type="EMBL" id="MDN4164663.1"/>
    </source>
</evidence>
<evidence type="ECO:0000313" key="2">
    <source>
        <dbReference type="Proteomes" id="UP001168552"/>
    </source>
</evidence>
<dbReference type="EMBL" id="JAUHJS010000002">
    <property type="protein sequence ID" value="MDN4164663.1"/>
    <property type="molecule type" value="Genomic_DNA"/>
</dbReference>
<organism evidence="1 2">
    <name type="scientific">Shiella aurantiaca</name>
    <dbReference type="NCBI Taxonomy" id="3058365"/>
    <lineage>
        <taxon>Bacteria</taxon>
        <taxon>Pseudomonadati</taxon>
        <taxon>Bacteroidota</taxon>
        <taxon>Cytophagia</taxon>
        <taxon>Cytophagales</taxon>
        <taxon>Shiellaceae</taxon>
        <taxon>Shiella</taxon>
    </lineage>
</organism>
<sequence>MQTRVLNLPPVPHVNSLGYGNPQISAENQRYRERFQQEVARYEQSLKQARVQKEGVQH</sequence>
<keyword evidence="2" id="KW-1185">Reference proteome</keyword>
<dbReference type="RefSeq" id="WP_320003189.1">
    <property type="nucleotide sequence ID" value="NZ_JAUHJS010000002.1"/>
</dbReference>
<reference evidence="1" key="1">
    <citation type="submission" date="2023-06" db="EMBL/GenBank/DDBJ databases">
        <title>Cytophagales bacterium Strain LB-30, isolated from soil.</title>
        <authorList>
            <person name="Liu B."/>
        </authorList>
    </citation>
    <scope>NUCLEOTIDE SEQUENCE</scope>
    <source>
        <strain evidence="1">LB-30</strain>
    </source>
</reference>
<accession>A0ABT8F2Q6</accession>
<comment type="caution">
    <text evidence="1">The sequence shown here is derived from an EMBL/GenBank/DDBJ whole genome shotgun (WGS) entry which is preliminary data.</text>
</comment>
<protein>
    <submittedName>
        <fullName evidence="1">Uncharacterized protein</fullName>
    </submittedName>
</protein>
<gene>
    <name evidence="1" type="ORF">QWY31_04070</name>
</gene>
<proteinExistence type="predicted"/>
<dbReference type="Proteomes" id="UP001168552">
    <property type="component" value="Unassembled WGS sequence"/>
</dbReference>